<accession>A0A2U1T228</accession>
<evidence type="ECO:0000259" key="5">
    <source>
        <dbReference type="Pfam" id="PF01619"/>
    </source>
</evidence>
<evidence type="ECO:0000259" key="4">
    <source>
        <dbReference type="Pfam" id="PF00171"/>
    </source>
</evidence>
<evidence type="ECO:0000313" key="6">
    <source>
        <dbReference type="EMBL" id="PWB97932.1"/>
    </source>
</evidence>
<dbReference type="InterPro" id="IPR029041">
    <property type="entry name" value="FAD-linked_oxidoreductase-like"/>
</dbReference>
<dbReference type="GO" id="GO:0010133">
    <property type="term" value="P:L-proline catabolic process to L-glutamate"/>
    <property type="evidence" value="ECO:0007669"/>
    <property type="project" value="TreeGrafter"/>
</dbReference>
<dbReference type="Pfam" id="PF00171">
    <property type="entry name" value="Aldedh"/>
    <property type="match status" value="1"/>
</dbReference>
<dbReference type="GO" id="GO:0004657">
    <property type="term" value="F:proline dehydrogenase activity"/>
    <property type="evidence" value="ECO:0007669"/>
    <property type="project" value="UniProtKB-ARBA"/>
</dbReference>
<proteinExistence type="predicted"/>
<dbReference type="EMBL" id="QEEX01000001">
    <property type="protein sequence ID" value="PWB97932.1"/>
    <property type="molecule type" value="Genomic_DNA"/>
</dbReference>
<dbReference type="PANTHER" id="PTHR42862">
    <property type="entry name" value="DELTA-1-PYRROLINE-5-CARBOXYLATE DEHYDROGENASE 1, ISOFORM A-RELATED"/>
    <property type="match status" value="1"/>
</dbReference>
<dbReference type="GO" id="GO:0003842">
    <property type="term" value="F:L-glutamate gamma-semialdehyde dehydrogenase activity"/>
    <property type="evidence" value="ECO:0007669"/>
    <property type="project" value="TreeGrafter"/>
</dbReference>
<dbReference type="InterPro" id="IPR050485">
    <property type="entry name" value="Proline_metab_enzyme"/>
</dbReference>
<dbReference type="GO" id="GO:0009898">
    <property type="term" value="C:cytoplasmic side of plasma membrane"/>
    <property type="evidence" value="ECO:0007669"/>
    <property type="project" value="TreeGrafter"/>
</dbReference>
<dbReference type="Proteomes" id="UP000244978">
    <property type="component" value="Unassembled WGS sequence"/>
</dbReference>
<feature type="domain" description="Proline dehydrogenase" evidence="5">
    <location>
        <begin position="168"/>
        <end position="460"/>
    </location>
</feature>
<dbReference type="InterPro" id="IPR016161">
    <property type="entry name" value="Ald_DH/histidinol_DH"/>
</dbReference>
<evidence type="ECO:0000256" key="1">
    <source>
        <dbReference type="ARBA" id="ARBA00023002"/>
    </source>
</evidence>
<keyword evidence="7" id="KW-1185">Reference proteome</keyword>
<dbReference type="InterPro" id="IPR016163">
    <property type="entry name" value="Ald_DH_C"/>
</dbReference>
<reference evidence="7" key="1">
    <citation type="submission" date="2018-04" db="EMBL/GenBank/DDBJ databases">
        <authorList>
            <person name="Liu S."/>
            <person name="Wang Z."/>
            <person name="Li J."/>
        </authorList>
    </citation>
    <scope>NUCLEOTIDE SEQUENCE [LARGE SCALE GENOMIC DNA]</scope>
    <source>
        <strain evidence="7">S1194</strain>
    </source>
</reference>
<protein>
    <submittedName>
        <fullName evidence="6">1-pyrroline-5-carboxylate dehydrogenase</fullName>
    </submittedName>
</protein>
<dbReference type="SUPFAM" id="SSF51730">
    <property type="entry name" value="FAD-linked oxidoreductase"/>
    <property type="match status" value="1"/>
</dbReference>
<dbReference type="PANTHER" id="PTHR42862:SF1">
    <property type="entry name" value="DELTA-1-PYRROLINE-5-CARBOXYLATE DEHYDROGENASE 2, ISOFORM A-RELATED"/>
    <property type="match status" value="1"/>
</dbReference>
<dbReference type="InterPro" id="IPR016162">
    <property type="entry name" value="Ald_DH_N"/>
</dbReference>
<organism evidence="6 7">
    <name type="scientific">Homoserinimonas hongtaonis</name>
    <dbReference type="NCBI Taxonomy" id="2079791"/>
    <lineage>
        <taxon>Bacteria</taxon>
        <taxon>Bacillati</taxon>
        <taxon>Actinomycetota</taxon>
        <taxon>Actinomycetes</taxon>
        <taxon>Micrococcales</taxon>
        <taxon>Microbacteriaceae</taxon>
        <taxon>Homoserinimonas</taxon>
    </lineage>
</organism>
<dbReference type="SUPFAM" id="SSF53720">
    <property type="entry name" value="ALDH-like"/>
    <property type="match status" value="1"/>
</dbReference>
<feature type="region of interest" description="Disordered" evidence="3">
    <location>
        <begin position="1"/>
        <end position="44"/>
    </location>
</feature>
<sequence length="1176" mass="126348">MCCTRKGDSVPAQPLHSGRPAPILGPRKYPRSMQPTASQPPTNAAELAEASVSTVRQWLAERPAADESGAERDARRLSSLMRDADVRAMTIDFVDRVMRPHDLRVAGRNFEILSRELPESLAPWARVLMQLGGGFSLLLPWPFVPMSRAVFRRITRHFMLDADPRHLEKRLAELKERGVRVTVTMLGDAITTSDDAERHLSEARELLARPDIDQLSLSIAAIAGRTNTWAHDESRARVIDRLEPLYEFAASSAATKFICLDTLDYADVELSLDAFMTLLDRPKLKNYEAGIVVQAYLPDALERYQRLTEWAIARRAEGGAGIKVRLVKGANLAQERAESEPAGWPQAPVDSRLDADTNFKRVLDWALTPERTDAVKLGIGSHNLFEIAYAQQLAEARGVSHRVDYEMLLGMTLNNVPLVASRTGGVLLSAPIVSVHDAASAAGYLCRRLDEIGDESNFASAADTMATDAALFDREASRFLRSVEALAEPAPPAARVQNRETPDGAVDIARTDPTVAANRAWARGILQRSTQSTLQATDVQGAVVRDVSALERIVADTAAAAPGWAGRSAADRAVTMEEIALVLDAYRARIIEVLVSEVGATVTEADAEASRASWLAREYARRVHELDDVENAAFVAVPVSLVAPSWTSPVADTVDGVLSALAAGSAVIVQPAHQAQRSASLVIAAIHEAGIDHALVAMVAPEDATIARATVAHPAIGRVSFWGDRDTAALLRSWRPERPAIGDSVGIASVIVTPSADYRLAAADIVASAFARGGQHPHGTRLVILVGSLLDSAEFRRELADAVITSFAGRPHEISTRVGPLIGPAPERLRRALSVLGSGESWLVQPEPLDAAGQLWRPGVRDGVPAESAVERAVAGPVIALTAVDTLEAAIDLQNSAHPPAAALYSLTLDEIALWLDSVDSGSVHVNHATIGPPPDTLPFGGWRGTTTGPDRVLALADWAPVFGEPQQSVRLDGVSPEVRSLIDAALLSMSFVEFDLVRAGAESDERAWRRHYRDPVELAEFRTLRTVVRHLPVATTIRLSEGASAAQLIRVLAAATRAGARIAISSAEPVAAGLMQLFGSAASPLRVTTVIVESDARWCARLQAGEVTTPHIRVIGGAAEATAIALVHRPEIGVYSAPITTSGRLELLPMLRTQTVTLTAHRYGYADPAIAKIEF</sequence>
<gene>
    <name evidence="6" type="ORF">DF220_08890</name>
</gene>
<dbReference type="Gene3D" id="3.40.309.10">
    <property type="entry name" value="Aldehyde Dehydrogenase, Chain A, domain 2"/>
    <property type="match status" value="1"/>
</dbReference>
<evidence type="ECO:0000313" key="7">
    <source>
        <dbReference type="Proteomes" id="UP000244978"/>
    </source>
</evidence>
<name>A0A2U1T228_9MICO</name>
<comment type="caution">
    <text evidence="6">The sequence shown here is derived from an EMBL/GenBank/DDBJ whole genome shotgun (WGS) entry which is preliminary data.</text>
</comment>
<dbReference type="InterPro" id="IPR015590">
    <property type="entry name" value="Aldehyde_DH_dom"/>
</dbReference>
<dbReference type="AlphaFoldDB" id="A0A2U1T228"/>
<feature type="domain" description="Aldehyde dehydrogenase" evidence="4">
    <location>
        <begin position="548"/>
        <end position="950"/>
    </location>
</feature>
<dbReference type="Gene3D" id="3.40.605.10">
    <property type="entry name" value="Aldehyde Dehydrogenase, Chain A, domain 1"/>
    <property type="match status" value="1"/>
</dbReference>
<keyword evidence="2" id="KW-0520">NAD</keyword>
<keyword evidence="1" id="KW-0560">Oxidoreductase</keyword>
<evidence type="ECO:0000256" key="3">
    <source>
        <dbReference type="SAM" id="MobiDB-lite"/>
    </source>
</evidence>
<evidence type="ECO:0000256" key="2">
    <source>
        <dbReference type="ARBA" id="ARBA00023027"/>
    </source>
</evidence>
<dbReference type="Gene3D" id="3.20.20.220">
    <property type="match status" value="1"/>
</dbReference>
<dbReference type="InterPro" id="IPR002872">
    <property type="entry name" value="Proline_DH_dom"/>
</dbReference>
<dbReference type="Pfam" id="PF01619">
    <property type="entry name" value="Pro_dh"/>
    <property type="match status" value="1"/>
</dbReference>
<feature type="compositionally biased region" description="Polar residues" evidence="3">
    <location>
        <begin position="33"/>
        <end position="42"/>
    </location>
</feature>